<feature type="region of interest" description="Disordered" evidence="2">
    <location>
        <begin position="1"/>
        <end position="25"/>
    </location>
</feature>
<keyword evidence="1" id="KW-0175">Coiled coil</keyword>
<feature type="coiled-coil region" evidence="1">
    <location>
        <begin position="189"/>
        <end position="220"/>
    </location>
</feature>
<sequence length="363" mass="43358">MENGKLRKKNDTMNDTSQFKKQPKKNGLHSILNSIKQIFHETMDKFQLVIIVPLLIENSILQSILTEEEMELVNNIVFFTDRTYTENQSRLSNSRISQSLYESSMNALEENTIEENITDTMVFKMLKILYSYPIIRKAAASYQMNASAQALLFKHYIDYFMEYIITIMQLTPEKEMIKNMHYRNVWFRDKNAVEEIKKLTANLETQREAKEKEMESTMTQYKTDTLIIDKLNEICLEDLQNVGNKYEKKQYFLYKNWEIKRDELHDKLDQIKKEFDLIKTANFKMISDINNRRLKTEAQLLSVINRYDTDIDDKQSEYEELCEIYETDKMEKNLLKAAIQYQEDTYDLFLKDDYDETLEYYAG</sequence>
<proteinExistence type="predicted"/>
<reference evidence="3" key="1">
    <citation type="journal article" date="2020" name="G3 (Bethesda)">
        <title>High-Quality Assemblies for Three Invasive Social Wasps from the &lt;i&gt;Vespula&lt;/i&gt; Genus.</title>
        <authorList>
            <person name="Harrop T.W.R."/>
            <person name="Guhlin J."/>
            <person name="McLaughlin G.M."/>
            <person name="Permina E."/>
            <person name="Stockwell P."/>
            <person name="Gilligan J."/>
            <person name="Le Lec M.F."/>
            <person name="Gruber M.A.M."/>
            <person name="Quinn O."/>
            <person name="Lovegrove M."/>
            <person name="Duncan E.J."/>
            <person name="Remnant E.J."/>
            <person name="Van Eeckhoven J."/>
            <person name="Graham B."/>
            <person name="Knapp R.A."/>
            <person name="Langford K.W."/>
            <person name="Kronenberg Z."/>
            <person name="Press M.O."/>
            <person name="Eacker S.M."/>
            <person name="Wilson-Rankin E.E."/>
            <person name="Purcell J."/>
            <person name="Lester P.J."/>
            <person name="Dearden P.K."/>
        </authorList>
    </citation>
    <scope>NUCLEOTIDE SEQUENCE</scope>
    <source>
        <strain evidence="3">Marl-1</strain>
    </source>
</reference>
<dbReference type="AlphaFoldDB" id="A0A834JM15"/>
<accession>A0A834JM15</accession>
<name>A0A834JM15_VESVU</name>
<dbReference type="Proteomes" id="UP000614350">
    <property type="component" value="Unassembled WGS sequence"/>
</dbReference>
<evidence type="ECO:0000256" key="1">
    <source>
        <dbReference type="SAM" id="Coils"/>
    </source>
</evidence>
<evidence type="ECO:0000313" key="3">
    <source>
        <dbReference type="EMBL" id="KAF7390981.1"/>
    </source>
</evidence>
<comment type="caution">
    <text evidence="3">The sequence shown here is derived from an EMBL/GenBank/DDBJ whole genome shotgun (WGS) entry which is preliminary data.</text>
</comment>
<keyword evidence="4" id="KW-1185">Reference proteome</keyword>
<evidence type="ECO:0000313" key="4">
    <source>
        <dbReference type="Proteomes" id="UP000614350"/>
    </source>
</evidence>
<evidence type="ECO:0000256" key="2">
    <source>
        <dbReference type="SAM" id="MobiDB-lite"/>
    </source>
</evidence>
<organism evidence="3 4">
    <name type="scientific">Vespula vulgaris</name>
    <name type="common">Yellow jacket</name>
    <name type="synonym">Wasp</name>
    <dbReference type="NCBI Taxonomy" id="7454"/>
    <lineage>
        <taxon>Eukaryota</taxon>
        <taxon>Metazoa</taxon>
        <taxon>Ecdysozoa</taxon>
        <taxon>Arthropoda</taxon>
        <taxon>Hexapoda</taxon>
        <taxon>Insecta</taxon>
        <taxon>Pterygota</taxon>
        <taxon>Neoptera</taxon>
        <taxon>Endopterygota</taxon>
        <taxon>Hymenoptera</taxon>
        <taxon>Apocrita</taxon>
        <taxon>Aculeata</taxon>
        <taxon>Vespoidea</taxon>
        <taxon>Vespidae</taxon>
        <taxon>Vespinae</taxon>
        <taxon>Vespula</taxon>
    </lineage>
</organism>
<protein>
    <submittedName>
        <fullName evidence="3">Uncharacterized protein</fullName>
    </submittedName>
</protein>
<dbReference type="EMBL" id="JACSEA010000010">
    <property type="protein sequence ID" value="KAF7390981.1"/>
    <property type="molecule type" value="Genomic_DNA"/>
</dbReference>
<gene>
    <name evidence="3" type="ORF">HZH66_009461</name>
</gene>